<protein>
    <recommendedName>
        <fullName evidence="3">Transposase</fullName>
    </recommendedName>
</protein>
<organism evidence="1 2">
    <name type="scientific">Stygiolobus caldivivus</name>
    <dbReference type="NCBI Taxonomy" id="2824673"/>
    <lineage>
        <taxon>Archaea</taxon>
        <taxon>Thermoproteota</taxon>
        <taxon>Thermoprotei</taxon>
        <taxon>Sulfolobales</taxon>
        <taxon>Sulfolobaceae</taxon>
        <taxon>Stygiolobus</taxon>
    </lineage>
</organism>
<evidence type="ECO:0008006" key="3">
    <source>
        <dbReference type="Google" id="ProtNLM"/>
    </source>
</evidence>
<dbReference type="AlphaFoldDB" id="A0A8D5U3I9"/>
<sequence length="72" mass="7910">MAINFGMIKEKAREQYYKALEEAVNEVAQSFTGVRKDVARRLVLGAITGGNAIEIAQETGMDYETVLKGLDS</sequence>
<reference evidence="1 2" key="1">
    <citation type="submission" date="2021-04" db="EMBL/GenBank/DDBJ databases">
        <title>Complete genome sequence of Stygiolobus sp. KN-1.</title>
        <authorList>
            <person name="Nakamura K."/>
            <person name="Sakai H."/>
            <person name="Kurosawa N."/>
        </authorList>
    </citation>
    <scope>NUCLEOTIDE SEQUENCE [LARGE SCALE GENOMIC DNA]</scope>
    <source>
        <strain evidence="1 2">KN-1</strain>
    </source>
</reference>
<proteinExistence type="predicted"/>
<dbReference type="Proteomes" id="UP000825123">
    <property type="component" value="Chromosome"/>
</dbReference>
<dbReference type="Pfam" id="PF04693">
    <property type="entry name" value="DDE_Tnp_2"/>
    <property type="match status" value="1"/>
</dbReference>
<name>A0A8D5U3I9_9CREN</name>
<evidence type="ECO:0000313" key="1">
    <source>
        <dbReference type="EMBL" id="BCU68755.1"/>
    </source>
</evidence>
<dbReference type="KEGG" id="csty:KN1_00520"/>
<accession>A0A8D5U3I9</accession>
<evidence type="ECO:0000313" key="2">
    <source>
        <dbReference type="Proteomes" id="UP000825123"/>
    </source>
</evidence>
<keyword evidence="2" id="KW-1185">Reference proteome</keyword>
<dbReference type="EMBL" id="AP024597">
    <property type="protein sequence ID" value="BCU68755.1"/>
    <property type="molecule type" value="Genomic_DNA"/>
</dbReference>
<dbReference type="InterPro" id="IPR006783">
    <property type="entry name" value="Transposase_ISC1217"/>
</dbReference>
<gene>
    <name evidence="1" type="ORF">KN1_00520</name>
</gene>